<feature type="region of interest" description="Disordered" evidence="1">
    <location>
        <begin position="624"/>
        <end position="657"/>
    </location>
</feature>
<name>W9VXW3_9EURO</name>
<feature type="compositionally biased region" description="Basic and acidic residues" evidence="1">
    <location>
        <begin position="624"/>
        <end position="638"/>
    </location>
</feature>
<accession>W9VXW3</accession>
<dbReference type="HOGENOM" id="CLU_021432_0_0_1"/>
<evidence type="ECO:0000256" key="1">
    <source>
        <dbReference type="SAM" id="MobiDB-lite"/>
    </source>
</evidence>
<keyword evidence="3" id="KW-1185">Reference proteome</keyword>
<comment type="caution">
    <text evidence="2">The sequence shown here is derived from an EMBL/GenBank/DDBJ whole genome shotgun (WGS) entry which is preliminary data.</text>
</comment>
<dbReference type="EMBL" id="AMGW01000005">
    <property type="protein sequence ID" value="EXJ57550.1"/>
    <property type="molecule type" value="Genomic_DNA"/>
</dbReference>
<dbReference type="VEuPathDB" id="FungiDB:A1O7_07898"/>
<dbReference type="Proteomes" id="UP000019473">
    <property type="component" value="Unassembled WGS sequence"/>
</dbReference>
<gene>
    <name evidence="2" type="ORF">A1O7_07898</name>
</gene>
<feature type="compositionally biased region" description="Basic and acidic residues" evidence="1">
    <location>
        <begin position="130"/>
        <end position="149"/>
    </location>
</feature>
<feature type="compositionally biased region" description="Polar residues" evidence="1">
    <location>
        <begin position="43"/>
        <end position="57"/>
    </location>
</feature>
<evidence type="ECO:0000313" key="3">
    <source>
        <dbReference type="Proteomes" id="UP000019473"/>
    </source>
</evidence>
<evidence type="ECO:0000313" key="2">
    <source>
        <dbReference type="EMBL" id="EXJ57550.1"/>
    </source>
</evidence>
<feature type="region of interest" description="Disordered" evidence="1">
    <location>
        <begin position="377"/>
        <end position="399"/>
    </location>
</feature>
<proteinExistence type="predicted"/>
<sequence length="657" mass="71395">MLQYPSHQIVNNPLSYFSRPRQSQVSTSPELAKRGSGDHSIGRAQSLQNTRTDSLPNVSAPSSRQPSPPRLTDSPVSIIADGTHKFPAFDTADDPHNQPKMQNGEQDAQVEPEPAVVDSLPNVTLAVSDPEPKDDPAPESPKKEKDKQRRFTIHAALFGGDKLNHESPEKKLKKLRRRTLSLPQDEVPAEPSKPESVQTVPSAETPAGGATDENGGFSAHPVVRPLSLVIPDAPKGKEKEITSAPVYGRCSCCGRLKRPHGFNSELSPVLENENLRTNFSFEIERTSGSSARRSSDASRDRFIPIIPMQVGQDETRQARIEPYNAPSESQPEHPQHTGEMEMEIAASSPVRQPLRQKNASPIKLKRNSVPPGFVRFASLHGKRNGDTGPIFEEDEEGEKEVDENQPLMTEHADMEDSTIQTRDFATVANRTAVDRPDLPVSSAARAIVESLPSVNDMQLMTTGLMDALWHENTLAVGHSDKFAIPAQAKALADENQRPRQDVSQSVHWASTVDQPLAERLPLVSHESAVLEKEGRTPVCITEGPTSTTTTTTVTIITPTSATTTTTTAAATSVATPWEQELSASLGGTNAVDLSLRPKFGSTNATGLSLRPKFSFESMRSAIDVAEREREKEKGKDPVGKVTGKRKSALPGRMGAKA</sequence>
<feature type="compositionally biased region" description="Basic and acidic residues" evidence="1">
    <location>
        <begin position="31"/>
        <end position="41"/>
    </location>
</feature>
<dbReference type="GeneID" id="19182469"/>
<feature type="region of interest" description="Disordered" evidence="1">
    <location>
        <begin position="1"/>
        <end position="218"/>
    </location>
</feature>
<dbReference type="AlphaFoldDB" id="W9VXW3"/>
<feature type="compositionally biased region" description="Polar residues" evidence="1">
    <location>
        <begin position="1"/>
        <end position="29"/>
    </location>
</feature>
<organism evidence="2 3">
    <name type="scientific">Cladophialophora yegresii CBS 114405</name>
    <dbReference type="NCBI Taxonomy" id="1182544"/>
    <lineage>
        <taxon>Eukaryota</taxon>
        <taxon>Fungi</taxon>
        <taxon>Dikarya</taxon>
        <taxon>Ascomycota</taxon>
        <taxon>Pezizomycotina</taxon>
        <taxon>Eurotiomycetes</taxon>
        <taxon>Chaetothyriomycetidae</taxon>
        <taxon>Chaetothyriales</taxon>
        <taxon>Herpotrichiellaceae</taxon>
        <taxon>Cladophialophora</taxon>
    </lineage>
</organism>
<reference evidence="2 3" key="1">
    <citation type="submission" date="2013-03" db="EMBL/GenBank/DDBJ databases">
        <title>The Genome Sequence of Cladophialophora yegresii CBS 114405.</title>
        <authorList>
            <consortium name="The Broad Institute Genomics Platform"/>
            <person name="Cuomo C."/>
            <person name="de Hoog S."/>
            <person name="Gorbushina A."/>
            <person name="Walker B."/>
            <person name="Young S.K."/>
            <person name="Zeng Q."/>
            <person name="Gargeya S."/>
            <person name="Fitzgerald M."/>
            <person name="Haas B."/>
            <person name="Abouelleil A."/>
            <person name="Allen A.W."/>
            <person name="Alvarado L."/>
            <person name="Arachchi H.M."/>
            <person name="Berlin A.M."/>
            <person name="Chapman S.B."/>
            <person name="Gainer-Dewar J."/>
            <person name="Goldberg J."/>
            <person name="Griggs A."/>
            <person name="Gujja S."/>
            <person name="Hansen M."/>
            <person name="Howarth C."/>
            <person name="Imamovic A."/>
            <person name="Ireland A."/>
            <person name="Larimer J."/>
            <person name="McCowan C."/>
            <person name="Murphy C."/>
            <person name="Pearson M."/>
            <person name="Poon T.W."/>
            <person name="Priest M."/>
            <person name="Roberts A."/>
            <person name="Saif S."/>
            <person name="Shea T."/>
            <person name="Sisk P."/>
            <person name="Sykes S."/>
            <person name="Wortman J."/>
            <person name="Nusbaum C."/>
            <person name="Birren B."/>
        </authorList>
    </citation>
    <scope>NUCLEOTIDE SEQUENCE [LARGE SCALE GENOMIC DNA]</scope>
    <source>
        <strain evidence="2 3">CBS 114405</strain>
    </source>
</reference>
<dbReference type="eggNOG" id="ENOG502T5CC">
    <property type="taxonomic scope" value="Eukaryota"/>
</dbReference>
<dbReference type="RefSeq" id="XP_007760084.1">
    <property type="nucleotide sequence ID" value="XM_007761894.1"/>
</dbReference>
<protein>
    <submittedName>
        <fullName evidence="2">Uncharacterized protein</fullName>
    </submittedName>
</protein>
<dbReference type="OrthoDB" id="4160512at2759"/>